<evidence type="ECO:0000259" key="3">
    <source>
        <dbReference type="PROSITE" id="PS50001"/>
    </source>
</evidence>
<proteinExistence type="predicted"/>
<gene>
    <name evidence="5" type="ORF">SNE40_014675</name>
</gene>
<keyword evidence="6" id="KW-1185">Reference proteome</keyword>
<feature type="domain" description="SH2" evidence="3">
    <location>
        <begin position="33"/>
        <end position="134"/>
    </location>
</feature>
<dbReference type="CDD" id="cd00173">
    <property type="entry name" value="SH2"/>
    <property type="match status" value="1"/>
</dbReference>
<dbReference type="InterPro" id="IPR001202">
    <property type="entry name" value="WW_dom"/>
</dbReference>
<dbReference type="Proteomes" id="UP001347796">
    <property type="component" value="Unassembled WGS sequence"/>
</dbReference>
<dbReference type="PROSITE" id="PS50020">
    <property type="entry name" value="WW_DOMAIN_2"/>
    <property type="match status" value="1"/>
</dbReference>
<dbReference type="InterPro" id="IPR036860">
    <property type="entry name" value="SH2_dom_sf"/>
</dbReference>
<sequence>MAAALPPELPSNHPHELMKKMAWLPDEIRQLSYFHHYIKDSDQATKLVKQQGSKAGSFLLRLSSKGENFLALSVSIGNQHVHHVKIVVNKRPRLSYYIVPEMQFPSFRQLQEYYSIHRIGNLEMIDNVKLLYPINRRERTASLPETVNLDLLNRRQNFATNRQISQPNLQKAKLNGSNSSMNSQGSSNRSSGNSHVSFTRNSGGSVSEDQVGFRPPLPLPPRPTGDLDPYYSKPKDENQDRAHELKEYLKNSEKCDCGLLLSHADLGSGWAVHKSRDSLTFGRLFYQNQNGETTWSLPENIVCKLTQAQYDYLRNLYEENGQAVPFNYTRCKQLNVAMMY</sequence>
<evidence type="ECO:0008006" key="7">
    <source>
        <dbReference type="Google" id="ProtNLM"/>
    </source>
</evidence>
<keyword evidence="1" id="KW-0727">SH2 domain</keyword>
<evidence type="ECO:0000313" key="5">
    <source>
        <dbReference type="EMBL" id="KAK6176375.1"/>
    </source>
</evidence>
<name>A0AAN8JIR9_PATCE</name>
<evidence type="ECO:0000313" key="6">
    <source>
        <dbReference type="Proteomes" id="UP001347796"/>
    </source>
</evidence>
<evidence type="ECO:0000256" key="1">
    <source>
        <dbReference type="PROSITE-ProRule" id="PRU00191"/>
    </source>
</evidence>
<feature type="region of interest" description="Disordered" evidence="2">
    <location>
        <begin position="160"/>
        <end position="241"/>
    </location>
</feature>
<dbReference type="PROSITE" id="PS50001">
    <property type="entry name" value="SH2"/>
    <property type="match status" value="1"/>
</dbReference>
<dbReference type="EMBL" id="JAZGQO010000010">
    <property type="protein sequence ID" value="KAK6176375.1"/>
    <property type="molecule type" value="Genomic_DNA"/>
</dbReference>
<comment type="caution">
    <text evidence="5">The sequence shown here is derived from an EMBL/GenBank/DDBJ whole genome shotgun (WGS) entry which is preliminary data.</text>
</comment>
<feature type="compositionally biased region" description="Polar residues" evidence="2">
    <location>
        <begin position="195"/>
        <end position="208"/>
    </location>
</feature>
<evidence type="ECO:0000256" key="2">
    <source>
        <dbReference type="SAM" id="MobiDB-lite"/>
    </source>
</evidence>
<dbReference type="Pfam" id="PF00017">
    <property type="entry name" value="SH2"/>
    <property type="match status" value="1"/>
</dbReference>
<protein>
    <recommendedName>
        <fullName evidence="7">SH2 domain-containing protein</fullName>
    </recommendedName>
</protein>
<organism evidence="5 6">
    <name type="scientific">Patella caerulea</name>
    <name type="common">Rayed Mediterranean limpet</name>
    <dbReference type="NCBI Taxonomy" id="87958"/>
    <lineage>
        <taxon>Eukaryota</taxon>
        <taxon>Metazoa</taxon>
        <taxon>Spiralia</taxon>
        <taxon>Lophotrochozoa</taxon>
        <taxon>Mollusca</taxon>
        <taxon>Gastropoda</taxon>
        <taxon>Patellogastropoda</taxon>
        <taxon>Patelloidea</taxon>
        <taxon>Patellidae</taxon>
        <taxon>Patella</taxon>
    </lineage>
</organism>
<evidence type="ECO:0000259" key="4">
    <source>
        <dbReference type="PROSITE" id="PS50020"/>
    </source>
</evidence>
<dbReference type="Gene3D" id="3.30.505.10">
    <property type="entry name" value="SH2 domain"/>
    <property type="match status" value="1"/>
</dbReference>
<dbReference type="SUPFAM" id="SSF55550">
    <property type="entry name" value="SH2 domain"/>
    <property type="match status" value="1"/>
</dbReference>
<reference evidence="5 6" key="1">
    <citation type="submission" date="2024-01" db="EMBL/GenBank/DDBJ databases">
        <title>The genome of the rayed Mediterranean limpet Patella caerulea (Linnaeus, 1758).</title>
        <authorList>
            <person name="Anh-Thu Weber A."/>
            <person name="Halstead-Nussloch G."/>
        </authorList>
    </citation>
    <scope>NUCLEOTIDE SEQUENCE [LARGE SCALE GENOMIC DNA]</scope>
    <source>
        <strain evidence="5">AATW-2023a</strain>
        <tissue evidence="5">Whole specimen</tissue>
    </source>
</reference>
<dbReference type="AlphaFoldDB" id="A0AAN8JIR9"/>
<dbReference type="InterPro" id="IPR000980">
    <property type="entry name" value="SH2"/>
</dbReference>
<accession>A0AAN8JIR9</accession>
<dbReference type="SMART" id="SM00252">
    <property type="entry name" value="SH2"/>
    <property type="match status" value="1"/>
</dbReference>
<feature type="domain" description="WW" evidence="4">
    <location>
        <begin position="264"/>
        <end position="300"/>
    </location>
</feature>
<feature type="compositionally biased region" description="Polar residues" evidence="2">
    <location>
        <begin position="160"/>
        <end position="169"/>
    </location>
</feature>
<feature type="compositionally biased region" description="Low complexity" evidence="2">
    <location>
        <begin position="175"/>
        <end position="194"/>
    </location>
</feature>